<dbReference type="SUPFAM" id="SSF56801">
    <property type="entry name" value="Acetyl-CoA synthetase-like"/>
    <property type="match status" value="1"/>
</dbReference>
<protein>
    <submittedName>
        <fullName evidence="5">AMP-dependent synthetase and ligase</fullName>
    </submittedName>
</protein>
<dbReference type="PANTHER" id="PTHR43767">
    <property type="entry name" value="LONG-CHAIN-FATTY-ACID--COA LIGASE"/>
    <property type="match status" value="1"/>
</dbReference>
<dbReference type="CDD" id="cd05936">
    <property type="entry name" value="FC-FACS_FadD_like"/>
    <property type="match status" value="1"/>
</dbReference>
<dbReference type="AlphaFoldDB" id="E1QEG7"/>
<evidence type="ECO:0000256" key="1">
    <source>
        <dbReference type="ARBA" id="ARBA00006432"/>
    </source>
</evidence>
<dbReference type="eggNOG" id="COG0318">
    <property type="taxonomic scope" value="Bacteria"/>
</dbReference>
<evidence type="ECO:0000259" key="4">
    <source>
        <dbReference type="Pfam" id="PF13193"/>
    </source>
</evidence>
<evidence type="ECO:0000313" key="5">
    <source>
        <dbReference type="EMBL" id="ADK83953.1"/>
    </source>
</evidence>
<keyword evidence="2 5" id="KW-0436">Ligase</keyword>
<accession>E1QEG7</accession>
<dbReference type="Gene3D" id="3.30.300.30">
    <property type="match status" value="1"/>
</dbReference>
<dbReference type="InterPro" id="IPR000873">
    <property type="entry name" value="AMP-dep_synth/lig_dom"/>
</dbReference>
<feature type="domain" description="AMP-binding enzyme C-terminal" evidence="4">
    <location>
        <begin position="463"/>
        <end position="538"/>
    </location>
</feature>
<dbReference type="Gene3D" id="3.40.50.12780">
    <property type="entry name" value="N-terminal domain of ligase-like"/>
    <property type="match status" value="1"/>
</dbReference>
<dbReference type="InterPro" id="IPR050237">
    <property type="entry name" value="ATP-dep_AMP-bd_enzyme"/>
</dbReference>
<feature type="domain" description="AMP-dependent synthetase/ligase" evidence="3">
    <location>
        <begin position="33"/>
        <end position="413"/>
    </location>
</feature>
<gene>
    <name evidence="5" type="ordered locus">Deba_0581</name>
</gene>
<dbReference type="GO" id="GO:0016878">
    <property type="term" value="F:acid-thiol ligase activity"/>
    <property type="evidence" value="ECO:0007669"/>
    <property type="project" value="UniProtKB-ARBA"/>
</dbReference>
<dbReference type="HOGENOM" id="CLU_000022_59_7_7"/>
<evidence type="ECO:0000256" key="2">
    <source>
        <dbReference type="ARBA" id="ARBA00022598"/>
    </source>
</evidence>
<evidence type="ECO:0000313" key="6">
    <source>
        <dbReference type="Proteomes" id="UP000009047"/>
    </source>
</evidence>
<dbReference type="STRING" id="644282.Deba_0581"/>
<dbReference type="PANTHER" id="PTHR43767:SF1">
    <property type="entry name" value="NONRIBOSOMAL PEPTIDE SYNTHASE PES1 (EUROFUNG)-RELATED"/>
    <property type="match status" value="1"/>
</dbReference>
<dbReference type="InterPro" id="IPR025110">
    <property type="entry name" value="AMP-bd_C"/>
</dbReference>
<dbReference type="InterPro" id="IPR042099">
    <property type="entry name" value="ANL_N_sf"/>
</dbReference>
<dbReference type="Pfam" id="PF13193">
    <property type="entry name" value="AMP-binding_C"/>
    <property type="match status" value="1"/>
</dbReference>
<evidence type="ECO:0000259" key="3">
    <source>
        <dbReference type="Pfam" id="PF00501"/>
    </source>
</evidence>
<comment type="similarity">
    <text evidence="1">Belongs to the ATP-dependent AMP-binding enzyme family.</text>
</comment>
<sequence length="554" mass="61192">MEEKFWHRNYDPGVPHHINFPDIAAQDILSIAVYSNPQKVATTFFGTEIKYYELRRLVMRLANALKKLGVKKGDRIGLHLPNSPQYIIAYYAVLHNGAIVVNLNPMYTPDELKALCTNTGVSTLISFDMVVPYIKEVCKTCDIERVIITKVTDFINGMPQSTPAEMGLEPNWLHFSQVLESCQELRPLGVPIDKSDPALIQFTGGTTGIPKGAVLSHGNLVAASFMIAAWVEPTFRMIPPSQRYTLSILPFFHVYGDIVALNASVLTCATQIVVPRFDVNEILGIIGLMDLPMFWPAVPTMINAVLSHPQAASLELDRRFTCLNSGGAPIAVNLIQRGIDLGINMSEGWGMSETTSIGISNPSMGKKKPGSIGIPFPNTDVMLLDPNDGKTPVGVGEKGELVVRGPQVMQGYWNNPSETAGQLKDGWLYTGDVAVQDEEGYIFIVDRTKDMIIAGGYNIYPREIDEVLFEHPKVADAVSVGIPDDYRGETVKAYIVVKPGETLTEQEILDFCKEKLAPYKRPKMVEFRAELPKSAVGKLLRKVLRAEEEAKRKG</sequence>
<dbReference type="KEGG" id="dbr:Deba_0581"/>
<dbReference type="RefSeq" id="WP_013257408.1">
    <property type="nucleotide sequence ID" value="NC_014365.1"/>
</dbReference>
<dbReference type="Pfam" id="PF00501">
    <property type="entry name" value="AMP-binding"/>
    <property type="match status" value="1"/>
</dbReference>
<dbReference type="OrthoDB" id="9801302at2"/>
<dbReference type="PROSITE" id="PS00455">
    <property type="entry name" value="AMP_BINDING"/>
    <property type="match status" value="1"/>
</dbReference>
<name>E1QEG7_DESB2</name>
<keyword evidence="6" id="KW-1185">Reference proteome</keyword>
<reference evidence="5 6" key="1">
    <citation type="journal article" date="2010" name="Stand. Genomic Sci.">
        <title>Complete genome sequence of Desulfarculus baarsii type strain (2st14).</title>
        <authorList>
            <person name="Sun H."/>
            <person name="Spring S."/>
            <person name="Lapidus A."/>
            <person name="Davenport K."/>
            <person name="Del Rio T.G."/>
            <person name="Tice H."/>
            <person name="Nolan M."/>
            <person name="Copeland A."/>
            <person name="Cheng J.F."/>
            <person name="Lucas S."/>
            <person name="Tapia R."/>
            <person name="Goodwin L."/>
            <person name="Pitluck S."/>
            <person name="Ivanova N."/>
            <person name="Pagani I."/>
            <person name="Mavromatis K."/>
            <person name="Ovchinnikova G."/>
            <person name="Pati A."/>
            <person name="Chen A."/>
            <person name="Palaniappan K."/>
            <person name="Hauser L."/>
            <person name="Chang Y.J."/>
            <person name="Jeffries C.D."/>
            <person name="Detter J.C."/>
            <person name="Han C."/>
            <person name="Rohde M."/>
            <person name="Brambilla E."/>
            <person name="Goker M."/>
            <person name="Woyke T."/>
            <person name="Bristow J."/>
            <person name="Eisen J.A."/>
            <person name="Markowitz V."/>
            <person name="Hugenholtz P."/>
            <person name="Kyrpides N.C."/>
            <person name="Klenk H.P."/>
            <person name="Land M."/>
        </authorList>
    </citation>
    <scope>NUCLEOTIDE SEQUENCE [LARGE SCALE GENOMIC DNA]</scope>
    <source>
        <strain evidence="6">ATCC 33931 / DSM 2075 / LMG 7858 / VKM B-1802 / 2st14</strain>
    </source>
</reference>
<dbReference type="Proteomes" id="UP000009047">
    <property type="component" value="Chromosome"/>
</dbReference>
<proteinExistence type="inferred from homology"/>
<dbReference type="InterPro" id="IPR045851">
    <property type="entry name" value="AMP-bd_C_sf"/>
</dbReference>
<dbReference type="InterPro" id="IPR020845">
    <property type="entry name" value="AMP-binding_CS"/>
</dbReference>
<organism evidence="5 6">
    <name type="scientific">Desulfarculus baarsii (strain ATCC 33931 / DSM 2075 / LMG 7858 / VKM B-1802 / 2st14)</name>
    <dbReference type="NCBI Taxonomy" id="644282"/>
    <lineage>
        <taxon>Bacteria</taxon>
        <taxon>Pseudomonadati</taxon>
        <taxon>Thermodesulfobacteriota</taxon>
        <taxon>Desulfarculia</taxon>
        <taxon>Desulfarculales</taxon>
        <taxon>Desulfarculaceae</taxon>
        <taxon>Desulfarculus</taxon>
    </lineage>
</organism>
<dbReference type="EMBL" id="CP002085">
    <property type="protein sequence ID" value="ADK83953.1"/>
    <property type="molecule type" value="Genomic_DNA"/>
</dbReference>
<dbReference type="FunFam" id="3.30.300.30:FF:000008">
    <property type="entry name" value="2,3-dihydroxybenzoate-AMP ligase"/>
    <property type="match status" value="1"/>
</dbReference>